<reference evidence="15 16" key="2">
    <citation type="journal article" date="2018" name="Proc. Natl. Acad. Sci. U.S.A.">
        <title>Nonmutational mechanism of inheritance in the Archaeon Sulfolobus solfataricus.</title>
        <authorList>
            <person name="Payne S."/>
            <person name="McCarthy S."/>
            <person name="Johnson T."/>
            <person name="North E."/>
            <person name="Blum P."/>
        </authorList>
    </citation>
    <scope>NUCLEOTIDE SEQUENCE [LARGE SCALE GENOMIC DNA]</scope>
    <source>
        <strain evidence="6 15">SARC-H</strain>
        <strain evidence="7 19">SARC-I</strain>
        <strain evidence="9 20">SARC-N</strain>
        <strain evidence="10 21">SARC-O</strain>
        <strain evidence="11 16">SUL120</strain>
        <strain evidence="5 17">SULG</strain>
        <strain evidence="8 18">SULM</strain>
    </source>
</reference>
<evidence type="ECO:0000313" key="19">
    <source>
        <dbReference type="Proteomes" id="UP000275843"/>
    </source>
</evidence>
<dbReference type="CDD" id="cd00761">
    <property type="entry name" value="Glyco_tranf_GTA_type"/>
    <property type="match status" value="1"/>
</dbReference>
<evidence type="ECO:0000313" key="3">
    <source>
        <dbReference type="EMBL" id="AKA77366.1"/>
    </source>
</evidence>
<evidence type="ECO:0000313" key="16">
    <source>
        <dbReference type="Proteomes" id="UP000269431"/>
    </source>
</evidence>
<organism evidence="2 13">
    <name type="scientific">Saccharolobus solfataricus</name>
    <name type="common">Sulfolobus solfataricus</name>
    <dbReference type="NCBI Taxonomy" id="2287"/>
    <lineage>
        <taxon>Archaea</taxon>
        <taxon>Thermoproteota</taxon>
        <taxon>Thermoprotei</taxon>
        <taxon>Sulfolobales</taxon>
        <taxon>Sulfolobaceae</taxon>
        <taxon>Saccharolobus</taxon>
    </lineage>
</organism>
<dbReference type="Proteomes" id="UP000278715">
    <property type="component" value="Chromosome"/>
</dbReference>
<dbReference type="Proteomes" id="UP000267993">
    <property type="component" value="Chromosome"/>
</dbReference>
<dbReference type="InterPro" id="IPR029044">
    <property type="entry name" value="Nucleotide-diphossugar_trans"/>
</dbReference>
<dbReference type="PATRIC" id="fig|2287.6.peg.2716"/>
<evidence type="ECO:0000313" key="12">
    <source>
        <dbReference type="Proteomes" id="UP000033057"/>
    </source>
</evidence>
<dbReference type="InterPro" id="IPR050834">
    <property type="entry name" value="Glycosyltransf_2"/>
</dbReference>
<reference evidence="2" key="3">
    <citation type="submission" date="2018-10" db="EMBL/GenBank/DDBJ databases">
        <authorList>
            <person name="McCarthy S."/>
            <person name="Gradnigo J."/>
            <person name="Johnson T."/>
            <person name="Payne S."/>
            <person name="Lipzen A."/>
            <person name="Schackwitz W."/>
            <person name="Martin J."/>
            <person name="Moriyama E."/>
            <person name="Blum P."/>
        </authorList>
    </citation>
    <scope>NUCLEOTIDE SEQUENCE</scope>
    <source>
        <strain evidence="2">SARC-B</strain>
        <strain evidence="3">SARC-C</strain>
        <strain evidence="4">SULA</strain>
    </source>
</reference>
<dbReference type="Proteomes" id="UP000273194">
    <property type="component" value="Chromosome"/>
</dbReference>
<feature type="domain" description="Glycosyltransferase 2-like" evidence="1">
    <location>
        <begin position="4"/>
        <end position="170"/>
    </location>
</feature>
<dbReference type="Proteomes" id="UP000033085">
    <property type="component" value="Chromosome"/>
</dbReference>
<dbReference type="Proteomes" id="UP000033106">
    <property type="component" value="Chromosome"/>
</dbReference>
<dbReference type="InterPro" id="IPR001173">
    <property type="entry name" value="Glyco_trans_2-like"/>
</dbReference>
<dbReference type="EMBL" id="CP033236">
    <property type="protein sequence ID" value="AZF71755.1"/>
    <property type="molecule type" value="Genomic_DNA"/>
</dbReference>
<gene>
    <name evidence="4" type="ORF">SULA_2552</name>
    <name evidence="2" type="ORF">SULB_2554</name>
    <name evidence="3" type="ORF">SULC_2549</name>
    <name evidence="5" type="ORF">SULG_12955</name>
    <name evidence="6" type="ORF">SULH_12955</name>
    <name evidence="7" type="ORF">SULI_12955</name>
    <name evidence="8" type="ORF">SULM_12945</name>
    <name evidence="9" type="ORF">SULN_12935</name>
    <name evidence="10" type="ORF">SULO_12955</name>
    <name evidence="11" type="ORF">SULZ_12985</name>
</gene>
<dbReference type="AlphaFoldDB" id="A0A0E3MCU0"/>
<dbReference type="Proteomes" id="UP000269431">
    <property type="component" value="Chromosome"/>
</dbReference>
<dbReference type="GeneID" id="44130512"/>
<evidence type="ECO:0000313" key="21">
    <source>
        <dbReference type="Proteomes" id="UP000282269"/>
    </source>
</evidence>
<dbReference type="EMBL" id="CP011056">
    <property type="protein sequence ID" value="AKA77366.1"/>
    <property type="molecule type" value="Genomic_DNA"/>
</dbReference>
<evidence type="ECO:0000313" key="10">
    <source>
        <dbReference type="EMBL" id="AZF82208.1"/>
    </source>
</evidence>
<dbReference type="EMBL" id="CP011057">
    <property type="protein sequence ID" value="AKA80057.1"/>
    <property type="molecule type" value="Genomic_DNA"/>
</dbReference>
<accession>A0A0E3MCU0</accession>
<dbReference type="EMBL" id="CP033241">
    <property type="protein sequence ID" value="AZF84800.1"/>
    <property type="molecule type" value="Genomic_DNA"/>
</dbReference>
<dbReference type="PANTHER" id="PTHR43685:SF2">
    <property type="entry name" value="GLYCOSYLTRANSFERASE 2-LIKE DOMAIN-CONTAINING PROTEIN"/>
    <property type="match status" value="1"/>
</dbReference>
<dbReference type="Pfam" id="PF00535">
    <property type="entry name" value="Glycos_transf_2"/>
    <property type="match status" value="1"/>
</dbReference>
<evidence type="ECO:0000313" key="4">
    <source>
        <dbReference type="EMBL" id="AKA80057.1"/>
    </source>
</evidence>
<evidence type="ECO:0000313" key="20">
    <source>
        <dbReference type="Proteomes" id="UP000278715"/>
    </source>
</evidence>
<dbReference type="Proteomes" id="UP000033057">
    <property type="component" value="Chromosome"/>
</dbReference>
<evidence type="ECO:0000313" key="8">
    <source>
        <dbReference type="EMBL" id="AZF76998.1"/>
    </source>
</evidence>
<evidence type="ECO:0000259" key="1">
    <source>
        <dbReference type="Pfam" id="PF00535"/>
    </source>
</evidence>
<dbReference type="KEGG" id="ssoa:SULA_2552"/>
<evidence type="ECO:0000313" key="5">
    <source>
        <dbReference type="EMBL" id="AZF69135.1"/>
    </source>
</evidence>
<dbReference type="KEGG" id="ssol:SULB_2554"/>
<dbReference type="Proteomes" id="UP000273443">
    <property type="component" value="Chromosome"/>
</dbReference>
<sequence>MKVSVIITAHDRKRFLPYAINSVAKNMEIFPEEIELIVVKNFYDKRIDDTLKELGAINIFTEDKSLGIKQYLGIKKSSGDIIAFLEDDDMFSKNKLKVLFDVFSKFNIDFFHNDMIKIDENTLEPFNVDFNENMIEIVSQNEIINRKIIKKTIHKYHPELYNSCIAVSRQLAMSCLDGLKLADINTERFWFLCAVEKKKEIGLTNSKLTLYRLHSESSSQPHSKRFQEIRMDLFDRYLTSYLSMLDYFNDLNVKKLIYEMMILHRAHKQLYERDKILDKFRTIIDLVKLSVNPSSVYNEYSILTAISLLVSIFNIEVALKFLHMFS</sequence>
<proteinExistence type="predicted"/>
<dbReference type="PANTHER" id="PTHR43685">
    <property type="entry name" value="GLYCOSYLTRANSFERASE"/>
    <property type="match status" value="1"/>
</dbReference>
<evidence type="ECO:0000313" key="6">
    <source>
        <dbReference type="EMBL" id="AZF71755.1"/>
    </source>
</evidence>
<dbReference type="SUPFAM" id="SSF53448">
    <property type="entry name" value="Nucleotide-diphospho-sugar transferases"/>
    <property type="match status" value="1"/>
</dbReference>
<evidence type="ECO:0000313" key="14">
    <source>
        <dbReference type="Proteomes" id="UP000033106"/>
    </source>
</evidence>
<evidence type="ECO:0000313" key="7">
    <source>
        <dbReference type="EMBL" id="AZF74375.1"/>
    </source>
</evidence>
<reference evidence="12 13" key="1">
    <citation type="journal article" date="2015" name="Genome Announc.">
        <title>Complete Genome Sequence of Sulfolobus solfataricus Strain 98/2 and Evolved Derivatives.</title>
        <authorList>
            <person name="McCarthy S."/>
            <person name="Gradnigo J."/>
            <person name="Johnson T."/>
            <person name="Payne S."/>
            <person name="Lipzen A."/>
            <person name="Martin J."/>
            <person name="Schackwitz W."/>
            <person name="Moriyama E."/>
            <person name="Blum P."/>
        </authorList>
    </citation>
    <scope>NUCLEOTIDE SEQUENCE [LARGE SCALE GENOMIC DNA]</scope>
    <source>
        <strain evidence="12">98/2 SULC</strain>
        <strain evidence="2">SARC-B</strain>
        <strain evidence="3">SARC-C</strain>
        <strain evidence="4 14">SULA</strain>
        <strain evidence="13">SULB</strain>
    </source>
</reference>
<dbReference type="EMBL" id="CP033235">
    <property type="protein sequence ID" value="AZF69135.1"/>
    <property type="molecule type" value="Genomic_DNA"/>
</dbReference>
<dbReference type="KEGG" id="ssof:SULC_2549"/>
<name>A0A0E3MCU0_SACSO</name>
<dbReference type="Gene3D" id="3.90.550.10">
    <property type="entry name" value="Spore Coat Polysaccharide Biosynthesis Protein SpsA, Chain A"/>
    <property type="match status" value="1"/>
</dbReference>
<evidence type="ECO:0000313" key="9">
    <source>
        <dbReference type="EMBL" id="AZF79603.1"/>
    </source>
</evidence>
<dbReference type="Proteomes" id="UP000275843">
    <property type="component" value="Chromosome"/>
</dbReference>
<dbReference type="EMBL" id="CP033240">
    <property type="protein sequence ID" value="AZF82208.1"/>
    <property type="molecule type" value="Genomic_DNA"/>
</dbReference>
<keyword evidence="2" id="KW-0808">Transferase</keyword>
<dbReference type="EMBL" id="CP033237">
    <property type="protein sequence ID" value="AZF74375.1"/>
    <property type="molecule type" value="Genomic_DNA"/>
</dbReference>
<dbReference type="RefSeq" id="WP_009992273.1">
    <property type="nucleotide sequence ID" value="NZ_CP011055.2"/>
</dbReference>
<evidence type="ECO:0000313" key="11">
    <source>
        <dbReference type="EMBL" id="AZF84800.1"/>
    </source>
</evidence>
<dbReference type="Proteomes" id="UP000282269">
    <property type="component" value="Chromosome"/>
</dbReference>
<dbReference type="EMBL" id="CP033238">
    <property type="protein sequence ID" value="AZF76998.1"/>
    <property type="molecule type" value="Genomic_DNA"/>
</dbReference>
<evidence type="ECO:0000313" key="15">
    <source>
        <dbReference type="Proteomes" id="UP000267993"/>
    </source>
</evidence>
<evidence type="ECO:0000313" key="18">
    <source>
        <dbReference type="Proteomes" id="UP000273443"/>
    </source>
</evidence>
<dbReference type="EMBL" id="CP011055">
    <property type="protein sequence ID" value="AKA74672.1"/>
    <property type="molecule type" value="Genomic_DNA"/>
</dbReference>
<evidence type="ECO:0000313" key="13">
    <source>
        <dbReference type="Proteomes" id="UP000033085"/>
    </source>
</evidence>
<dbReference type="GO" id="GO:0016740">
    <property type="term" value="F:transferase activity"/>
    <property type="evidence" value="ECO:0007669"/>
    <property type="project" value="UniProtKB-KW"/>
</dbReference>
<evidence type="ECO:0000313" key="17">
    <source>
        <dbReference type="Proteomes" id="UP000273194"/>
    </source>
</evidence>
<evidence type="ECO:0000313" key="2">
    <source>
        <dbReference type="EMBL" id="AKA74672.1"/>
    </source>
</evidence>
<protein>
    <submittedName>
        <fullName evidence="2">Glycosyltransferase family 2 protein</fullName>
    </submittedName>
</protein>
<dbReference type="EMBL" id="CP033239">
    <property type="protein sequence ID" value="AZF79603.1"/>
    <property type="molecule type" value="Genomic_DNA"/>
</dbReference>